<dbReference type="SUPFAM" id="SSF51658">
    <property type="entry name" value="Xylose isomerase-like"/>
    <property type="match status" value="1"/>
</dbReference>
<sequence length="285" mass="32518">MGLLGIYEKALPKGITWRKRLMMAKELGFDFVEISIDETDERLSRLDWTQDERAEVRQAIFDTQIPILSMCLSGHRRFPFGSHDEKIRREAMIIMEKAIQLALDLGIRSIQLAGYDVYYEEKDVTTRAYFLENLQKAVSLASAKGIVLSIEIMDDPFISSISKFLKIKSQVPSPYLQVYPDLGNLSAWGENDVAHELEIGFSHINQIHLKDTLAVTKDFPGKFKEVPFGEGCVDFVGCFRTLKQLNYNGPMVIEMWSETSEHPAEEIKKAKSFILGKMQEAQYHG</sequence>
<keyword evidence="1" id="KW-0413">Isomerase</keyword>
<dbReference type="GO" id="GO:0034015">
    <property type="term" value="F:L-ribulose-5-phosphate 3-epimerase activity"/>
    <property type="evidence" value="ECO:0007669"/>
    <property type="project" value="TreeGrafter"/>
</dbReference>
<feature type="domain" description="Xylose isomerase-like TIM barrel" evidence="3">
    <location>
        <begin position="24"/>
        <end position="273"/>
    </location>
</feature>
<dbReference type="RefSeq" id="WP_016250820.1">
    <property type="nucleotide sequence ID" value="NZ_JAKUDR010000014.1"/>
</dbReference>
<evidence type="ECO:0000313" key="5">
    <source>
        <dbReference type="Proteomes" id="UP000196074"/>
    </source>
</evidence>
<dbReference type="PANTHER" id="PTHR43489:SF1">
    <property type="entry name" value="L-RIBULOSE-5-PHOSPHATE 3-EPIMERASE SGBU-RELATED"/>
    <property type="match status" value="1"/>
</dbReference>
<name>A0A1Y4R1T5_9ENTE</name>
<dbReference type="EMBL" id="NFLC01000002">
    <property type="protein sequence ID" value="OUQ11535.1"/>
    <property type="molecule type" value="Genomic_DNA"/>
</dbReference>
<evidence type="ECO:0000256" key="2">
    <source>
        <dbReference type="NCBIfam" id="TIGR00542"/>
    </source>
</evidence>
<dbReference type="Proteomes" id="UP000196074">
    <property type="component" value="Unassembled WGS sequence"/>
</dbReference>
<evidence type="ECO:0000256" key="1">
    <source>
        <dbReference type="ARBA" id="ARBA00023235"/>
    </source>
</evidence>
<dbReference type="InterPro" id="IPR013022">
    <property type="entry name" value="Xyl_isomerase-like_TIM-brl"/>
</dbReference>
<dbReference type="GeneID" id="60872555"/>
<dbReference type="InterPro" id="IPR050417">
    <property type="entry name" value="Sugar_Epim/Isomerase"/>
</dbReference>
<dbReference type="PANTHER" id="PTHR43489">
    <property type="entry name" value="ISOMERASE"/>
    <property type="match status" value="1"/>
</dbReference>
<dbReference type="GO" id="GO:0016861">
    <property type="term" value="F:intramolecular oxidoreductase activity, interconverting aldoses and ketoses"/>
    <property type="evidence" value="ECO:0007669"/>
    <property type="project" value="InterPro"/>
</dbReference>
<dbReference type="NCBIfam" id="NF009688">
    <property type="entry name" value="PRK13209.1"/>
    <property type="match status" value="1"/>
</dbReference>
<gene>
    <name evidence="4" type="ORF">B5E88_01365</name>
</gene>
<dbReference type="GO" id="GO:0019852">
    <property type="term" value="P:L-ascorbic acid metabolic process"/>
    <property type="evidence" value="ECO:0007669"/>
    <property type="project" value="TreeGrafter"/>
</dbReference>
<protein>
    <recommendedName>
        <fullName evidence="2">L-ribulose-5-phosphate 3-epimerase</fullName>
    </recommendedName>
</protein>
<comment type="caution">
    <text evidence="4">The sequence shown here is derived from an EMBL/GenBank/DDBJ whole genome shotgun (WGS) entry which is preliminary data.</text>
</comment>
<evidence type="ECO:0000313" key="4">
    <source>
        <dbReference type="EMBL" id="OUQ11535.1"/>
    </source>
</evidence>
<dbReference type="InterPro" id="IPR004560">
    <property type="entry name" value="L-Ru-5P_3-Epase"/>
</dbReference>
<dbReference type="Pfam" id="PF01261">
    <property type="entry name" value="AP_endonuc_2"/>
    <property type="match status" value="1"/>
</dbReference>
<proteinExistence type="predicted"/>
<organism evidence="4 5">
    <name type="scientific">Enterococcus cecorum</name>
    <dbReference type="NCBI Taxonomy" id="44008"/>
    <lineage>
        <taxon>Bacteria</taxon>
        <taxon>Bacillati</taxon>
        <taxon>Bacillota</taxon>
        <taxon>Bacilli</taxon>
        <taxon>Lactobacillales</taxon>
        <taxon>Enterococcaceae</taxon>
        <taxon>Enterococcus</taxon>
    </lineage>
</organism>
<evidence type="ECO:0000259" key="3">
    <source>
        <dbReference type="Pfam" id="PF01261"/>
    </source>
</evidence>
<reference evidence="5" key="1">
    <citation type="submission" date="2017-04" db="EMBL/GenBank/DDBJ databases">
        <title>Function of individual gut microbiota members based on whole genome sequencing of pure cultures obtained from chicken caecum.</title>
        <authorList>
            <person name="Medvecky M."/>
            <person name="Cejkova D."/>
            <person name="Polansky O."/>
            <person name="Karasova D."/>
            <person name="Kubasova T."/>
            <person name="Cizek A."/>
            <person name="Rychlik I."/>
        </authorList>
    </citation>
    <scope>NUCLEOTIDE SEQUENCE [LARGE SCALE GENOMIC DNA]</scope>
    <source>
        <strain evidence="5">An144</strain>
    </source>
</reference>
<dbReference type="NCBIfam" id="NF009689">
    <property type="entry name" value="PRK13210.1"/>
    <property type="match status" value="1"/>
</dbReference>
<accession>A0A1Y4R1T5</accession>
<dbReference type="InterPro" id="IPR036237">
    <property type="entry name" value="Xyl_isomerase-like_sf"/>
</dbReference>
<dbReference type="AlphaFoldDB" id="A0A1Y4R1T5"/>
<dbReference type="NCBIfam" id="TIGR00542">
    <property type="entry name" value="hxl6Piso_put"/>
    <property type="match status" value="1"/>
</dbReference>
<dbReference type="Gene3D" id="3.20.20.150">
    <property type="entry name" value="Divalent-metal-dependent TIM barrel enzymes"/>
    <property type="match status" value="1"/>
</dbReference>